<dbReference type="FunFam" id="3.30.1680.10:FF:000009">
    <property type="entry name" value="Semaphorin 6B isoform 3 variant"/>
    <property type="match status" value="1"/>
</dbReference>
<accession>A0AAW0Q2D3</accession>
<gene>
    <name evidence="20" type="ORF">WMY93_001487</name>
</gene>
<evidence type="ECO:0000256" key="9">
    <source>
        <dbReference type="ARBA" id="ARBA00022902"/>
    </source>
</evidence>
<dbReference type="CDD" id="cd11267">
    <property type="entry name" value="Sema_6B"/>
    <property type="match status" value="1"/>
</dbReference>
<evidence type="ECO:0000256" key="1">
    <source>
        <dbReference type="ARBA" id="ARBA00004251"/>
    </source>
</evidence>
<keyword evidence="11" id="KW-0472">Membrane</keyword>
<dbReference type="InterPro" id="IPR036352">
    <property type="entry name" value="Semap_dom_sf"/>
</dbReference>
<evidence type="ECO:0000256" key="16">
    <source>
        <dbReference type="PROSITE-ProRule" id="PRU00352"/>
    </source>
</evidence>
<keyword evidence="6" id="KW-0812">Transmembrane</keyword>
<comment type="caution">
    <text evidence="16">Lacks conserved residue(s) required for the propagation of feature annotation.</text>
</comment>
<dbReference type="Proteomes" id="UP001460270">
    <property type="component" value="Unassembled WGS sequence"/>
</dbReference>
<dbReference type="PROSITE" id="PS51004">
    <property type="entry name" value="SEMA"/>
    <property type="match status" value="1"/>
</dbReference>
<keyword evidence="7 18" id="KW-0732">Signal</keyword>
<evidence type="ECO:0000256" key="4">
    <source>
        <dbReference type="ARBA" id="ARBA00022475"/>
    </source>
</evidence>
<evidence type="ECO:0000256" key="6">
    <source>
        <dbReference type="ARBA" id="ARBA00022692"/>
    </source>
</evidence>
<dbReference type="Gene3D" id="2.130.10.10">
    <property type="entry name" value="YVTN repeat-like/Quinoprotein amine dehydrogenase"/>
    <property type="match status" value="1"/>
</dbReference>
<evidence type="ECO:0000256" key="15">
    <source>
        <dbReference type="ARBA" id="ARBA00074112"/>
    </source>
</evidence>
<dbReference type="SUPFAM" id="SSF103575">
    <property type="entry name" value="Plexin repeat"/>
    <property type="match status" value="1"/>
</dbReference>
<evidence type="ECO:0000256" key="14">
    <source>
        <dbReference type="ARBA" id="ARBA00056706"/>
    </source>
</evidence>
<protein>
    <recommendedName>
        <fullName evidence="15">Semaphorin-6B</fullName>
    </recommendedName>
</protein>
<keyword evidence="8" id="KW-0221">Differentiation</keyword>
<dbReference type="InterPro" id="IPR001627">
    <property type="entry name" value="Semap_dom"/>
</dbReference>
<comment type="function">
    <text evidence="14">Functions as a cell surface repellent for mossy fibers of developing neurons in the hippocampus where it plays a role in axon guidance. May function through the PLXNA4 receptor expressed by mossy cell axons.</text>
</comment>
<dbReference type="GO" id="GO:0005886">
    <property type="term" value="C:plasma membrane"/>
    <property type="evidence" value="ECO:0007669"/>
    <property type="project" value="UniProtKB-SubCell"/>
</dbReference>
<feature type="compositionally biased region" description="Low complexity" evidence="17">
    <location>
        <begin position="804"/>
        <end position="819"/>
    </location>
</feature>
<keyword evidence="4" id="KW-1003">Cell membrane</keyword>
<dbReference type="AlphaFoldDB" id="A0AAW0Q2D3"/>
<comment type="caution">
    <text evidence="20">The sequence shown here is derived from an EMBL/GenBank/DDBJ whole genome shotgun (WGS) entry which is preliminary data.</text>
</comment>
<evidence type="ECO:0000256" key="13">
    <source>
        <dbReference type="ARBA" id="ARBA00023180"/>
    </source>
</evidence>
<dbReference type="PANTHER" id="PTHR11036">
    <property type="entry name" value="SEMAPHORIN"/>
    <property type="match status" value="1"/>
</dbReference>
<evidence type="ECO:0000313" key="20">
    <source>
        <dbReference type="EMBL" id="KAK7945759.1"/>
    </source>
</evidence>
<evidence type="ECO:0000256" key="10">
    <source>
        <dbReference type="ARBA" id="ARBA00022989"/>
    </source>
</evidence>
<feature type="region of interest" description="Disordered" evidence="17">
    <location>
        <begin position="679"/>
        <end position="723"/>
    </location>
</feature>
<dbReference type="PANTHER" id="PTHR11036:SF130">
    <property type="entry name" value="SEMA DOMAIN, TRANSMEMBRANE DOMAIN (TM), AND CYTOPLASMIC DOMAIN, (SEMAPHORIN) 6BA"/>
    <property type="match status" value="1"/>
</dbReference>
<organism evidence="20 21">
    <name type="scientific">Mugilogobius chulae</name>
    <name type="common">yellowstripe goby</name>
    <dbReference type="NCBI Taxonomy" id="88201"/>
    <lineage>
        <taxon>Eukaryota</taxon>
        <taxon>Metazoa</taxon>
        <taxon>Chordata</taxon>
        <taxon>Craniata</taxon>
        <taxon>Vertebrata</taxon>
        <taxon>Euteleostomi</taxon>
        <taxon>Actinopterygii</taxon>
        <taxon>Neopterygii</taxon>
        <taxon>Teleostei</taxon>
        <taxon>Neoteleostei</taxon>
        <taxon>Acanthomorphata</taxon>
        <taxon>Gobiaria</taxon>
        <taxon>Gobiiformes</taxon>
        <taxon>Gobioidei</taxon>
        <taxon>Gobiidae</taxon>
        <taxon>Gobionellinae</taxon>
        <taxon>Mugilogobius</taxon>
    </lineage>
</organism>
<proteinExistence type="inferred from homology"/>
<keyword evidence="3" id="KW-0217">Developmental protein</keyword>
<dbReference type="FunFam" id="2.130.10.10:FF:000028">
    <property type="entry name" value="semaphorin-6A isoform X1"/>
    <property type="match status" value="1"/>
</dbReference>
<dbReference type="GO" id="GO:0045499">
    <property type="term" value="F:chemorepellent activity"/>
    <property type="evidence" value="ECO:0007669"/>
    <property type="project" value="TreeGrafter"/>
</dbReference>
<sequence length="906" mass="100265">MCPAAMATMTPPLTFLLLLLQMADGSFPEEPSPLSYVPVEVVRRYPVFLGRAHRSAQRQELNIQTVLQVNRTLYIGARDDLYRVELDNMAGEEMFYSKKRTWESNKNDIRVCRMKGKHEGECRNFIKVLLSQPDGLFVCGTNAFNPLCANYTRDSLEMMGEPVSGMARCPYDPRHANVALFADGSLFTGTVTDFLAIDAVIYRSLGDSPALRTVKHDSKWFREPYFVSAMEYGPHIYFFFREMAMEFHHLEKVMVSRVARVCKSDLGGSQRVLEKQWTTFLKARLNCSVPGDSHFYFNLLHATSSIIHMQGRDVILGLFSTPPNSIPGSAVCVFDMQQLAHVFEGRFKEQKSPESIWTPVPDEAVPKPRPGGCAVQGSRFSTSTTLPDEVLNFVKTHPLMDETVPLLGHRPWVVKTMGRYQLTAMVVDTEAGPHKNRTVLFLGSTRGTILKFLMIPNGDLVSHNSVFLEEVEGFNPDKCGEDSPQARQLLSLSLDRTSHTLLLAFPSCLVRVPTSRCHLHSRCMRSCLASRDPYCGWTRGSTCSFLRPGTRLPFQQDVEYGNTTSHLGDCDGILQQSLLIEPESLVSLNLLVASAVSAFTIGAALSGLAVCWIMAHKPSNRRHHTGSQSSLQRRDRGLINSAMGGSVLSVTRQAGGERQCSQGGETLFVMPNGWVKSGELDPGFLPTPEHTPQQKRRGLRLSDSNSGGWDTSQTYLGGGSVGLGSPCRMPPSVYLTTRLFPQGGVGRHSNEGRGNDTPRQHYVCLSKQEKSLKGTPKAPLRKSAGEYVYPMTPQDSPERRRVVSAPSAPSAPTAPSAPSQMEYSEPLPLRWPQEGYILSSHGMVPVPLPPPTMPAPSSQAYVSQQHTPALSRALIRGALERGELTDFMDLSHLMKKSCNDRTQNGQ</sequence>
<dbReference type="EMBL" id="JBBPFD010000001">
    <property type="protein sequence ID" value="KAK7945759.1"/>
    <property type="molecule type" value="Genomic_DNA"/>
</dbReference>
<keyword evidence="21" id="KW-1185">Reference proteome</keyword>
<feature type="domain" description="Sema" evidence="19">
    <location>
        <begin position="31"/>
        <end position="514"/>
    </location>
</feature>
<dbReference type="Pfam" id="PF01403">
    <property type="entry name" value="Sema"/>
    <property type="match status" value="1"/>
</dbReference>
<name>A0AAW0Q2D3_9GOBI</name>
<keyword evidence="13" id="KW-0325">Glycoprotein</keyword>
<dbReference type="GO" id="GO:0071526">
    <property type="term" value="P:semaphorin-plexin signaling pathway"/>
    <property type="evidence" value="ECO:0007669"/>
    <property type="project" value="TreeGrafter"/>
</dbReference>
<evidence type="ECO:0000256" key="11">
    <source>
        <dbReference type="ARBA" id="ARBA00023136"/>
    </source>
</evidence>
<dbReference type="InterPro" id="IPR015943">
    <property type="entry name" value="WD40/YVTN_repeat-like_dom_sf"/>
</dbReference>
<dbReference type="GO" id="GO:0001755">
    <property type="term" value="P:neural crest cell migration"/>
    <property type="evidence" value="ECO:0007669"/>
    <property type="project" value="TreeGrafter"/>
</dbReference>
<comment type="subcellular location">
    <subcellularLocation>
        <location evidence="1">Cell membrane</location>
        <topology evidence="1">Single-pass type I membrane protein</topology>
    </subcellularLocation>
</comment>
<dbReference type="GO" id="GO:0030335">
    <property type="term" value="P:positive regulation of cell migration"/>
    <property type="evidence" value="ECO:0007669"/>
    <property type="project" value="TreeGrafter"/>
</dbReference>
<evidence type="ECO:0000259" key="19">
    <source>
        <dbReference type="PROSITE" id="PS51004"/>
    </source>
</evidence>
<keyword evidence="12" id="KW-1015">Disulfide bond</keyword>
<keyword evidence="5" id="KW-0488">Methylation</keyword>
<feature type="signal peptide" evidence="18">
    <location>
        <begin position="1"/>
        <end position="25"/>
    </location>
</feature>
<evidence type="ECO:0000256" key="7">
    <source>
        <dbReference type="ARBA" id="ARBA00022729"/>
    </source>
</evidence>
<comment type="similarity">
    <text evidence="2">Belongs to the semaphorin family.</text>
</comment>
<feature type="region of interest" description="Disordered" evidence="17">
    <location>
        <begin position="769"/>
        <end position="823"/>
    </location>
</feature>
<reference evidence="21" key="1">
    <citation type="submission" date="2024-04" db="EMBL/GenBank/DDBJ databases">
        <title>Salinicola lusitanus LLJ914,a marine bacterium isolated from the Okinawa Trough.</title>
        <authorList>
            <person name="Li J."/>
        </authorList>
    </citation>
    <scope>NUCLEOTIDE SEQUENCE [LARGE SCALE GENOMIC DNA]</scope>
</reference>
<dbReference type="Gene3D" id="3.30.1680.10">
    <property type="entry name" value="ligand-binding face of the semaphorins, domain 2"/>
    <property type="match status" value="1"/>
</dbReference>
<evidence type="ECO:0000256" key="5">
    <source>
        <dbReference type="ARBA" id="ARBA00022481"/>
    </source>
</evidence>
<evidence type="ECO:0000256" key="3">
    <source>
        <dbReference type="ARBA" id="ARBA00022473"/>
    </source>
</evidence>
<feature type="compositionally biased region" description="Polar residues" evidence="17">
    <location>
        <begin position="702"/>
        <end position="715"/>
    </location>
</feature>
<keyword evidence="10" id="KW-1133">Transmembrane helix</keyword>
<keyword evidence="9" id="KW-0524">Neurogenesis</keyword>
<evidence type="ECO:0000256" key="17">
    <source>
        <dbReference type="SAM" id="MobiDB-lite"/>
    </source>
</evidence>
<dbReference type="GO" id="GO:0007417">
    <property type="term" value="P:central nervous system development"/>
    <property type="evidence" value="ECO:0007669"/>
    <property type="project" value="UniProtKB-ARBA"/>
</dbReference>
<evidence type="ECO:0000256" key="8">
    <source>
        <dbReference type="ARBA" id="ARBA00022782"/>
    </source>
</evidence>
<dbReference type="InterPro" id="IPR027231">
    <property type="entry name" value="Semaphorin"/>
</dbReference>
<dbReference type="SUPFAM" id="SSF101912">
    <property type="entry name" value="Sema domain"/>
    <property type="match status" value="1"/>
</dbReference>
<evidence type="ECO:0000313" key="21">
    <source>
        <dbReference type="Proteomes" id="UP001460270"/>
    </source>
</evidence>
<dbReference type="SMART" id="SM00630">
    <property type="entry name" value="Sema"/>
    <property type="match status" value="1"/>
</dbReference>
<evidence type="ECO:0000256" key="18">
    <source>
        <dbReference type="SAM" id="SignalP"/>
    </source>
</evidence>
<dbReference type="GO" id="GO:0007411">
    <property type="term" value="P:axon guidance"/>
    <property type="evidence" value="ECO:0007669"/>
    <property type="project" value="TreeGrafter"/>
</dbReference>
<evidence type="ECO:0000256" key="2">
    <source>
        <dbReference type="ARBA" id="ARBA00009492"/>
    </source>
</evidence>
<feature type="chain" id="PRO_5043340037" description="Semaphorin-6B" evidence="18">
    <location>
        <begin position="26"/>
        <end position="906"/>
    </location>
</feature>
<evidence type="ECO:0000256" key="12">
    <source>
        <dbReference type="ARBA" id="ARBA00023157"/>
    </source>
</evidence>
<dbReference type="GO" id="GO:0030215">
    <property type="term" value="F:semaphorin receptor binding"/>
    <property type="evidence" value="ECO:0007669"/>
    <property type="project" value="InterPro"/>
</dbReference>